<dbReference type="AlphaFoldDB" id="A0AAV4ITR2"/>
<evidence type="ECO:0000256" key="14">
    <source>
        <dbReference type="ARBA" id="ARBA00023204"/>
    </source>
</evidence>
<dbReference type="GO" id="GO:0005634">
    <property type="term" value="C:nucleus"/>
    <property type="evidence" value="ECO:0007669"/>
    <property type="project" value="UniProtKB-SubCell"/>
</dbReference>
<evidence type="ECO:0000256" key="1">
    <source>
        <dbReference type="ARBA" id="ARBA00001936"/>
    </source>
</evidence>
<dbReference type="Pfam" id="PF18439">
    <property type="entry name" value="zf_UBZ"/>
    <property type="match status" value="1"/>
</dbReference>
<dbReference type="InterPro" id="IPR043502">
    <property type="entry name" value="DNA/RNA_pol_sf"/>
</dbReference>
<dbReference type="GO" id="GO:0005657">
    <property type="term" value="C:replication fork"/>
    <property type="evidence" value="ECO:0007669"/>
    <property type="project" value="TreeGrafter"/>
</dbReference>
<dbReference type="GO" id="GO:0006281">
    <property type="term" value="P:DNA repair"/>
    <property type="evidence" value="ECO:0007669"/>
    <property type="project" value="UniProtKB-KW"/>
</dbReference>
<evidence type="ECO:0000256" key="3">
    <source>
        <dbReference type="ARBA" id="ARBA00004123"/>
    </source>
</evidence>
<dbReference type="InterPro" id="IPR036775">
    <property type="entry name" value="DNA_pol_Y-fam_lit_finger_sf"/>
</dbReference>
<keyword evidence="6" id="KW-0808">Transferase</keyword>
<dbReference type="InterPro" id="IPR052230">
    <property type="entry name" value="DNA_polymerase_eta"/>
</dbReference>
<dbReference type="GO" id="GO:0009411">
    <property type="term" value="P:response to UV"/>
    <property type="evidence" value="ECO:0007669"/>
    <property type="project" value="UniProtKB-ARBA"/>
</dbReference>
<feature type="domain" description="UBZ3-type" evidence="20">
    <location>
        <begin position="692"/>
        <end position="726"/>
    </location>
</feature>
<evidence type="ECO:0000259" key="20">
    <source>
        <dbReference type="PROSITE" id="PS51907"/>
    </source>
</evidence>
<keyword evidence="9" id="KW-0227">DNA damage</keyword>
<dbReference type="GO" id="GO:0008270">
    <property type="term" value="F:zinc ion binding"/>
    <property type="evidence" value="ECO:0007669"/>
    <property type="project" value="UniProtKB-KW"/>
</dbReference>
<keyword evidence="22" id="KW-1185">Reference proteome</keyword>
<dbReference type="GO" id="GO:0035861">
    <property type="term" value="C:site of double-strand break"/>
    <property type="evidence" value="ECO:0007669"/>
    <property type="project" value="TreeGrafter"/>
</dbReference>
<dbReference type="GO" id="GO:0042276">
    <property type="term" value="P:error-prone translesion synthesis"/>
    <property type="evidence" value="ECO:0007669"/>
    <property type="project" value="TreeGrafter"/>
</dbReference>
<evidence type="ECO:0000256" key="13">
    <source>
        <dbReference type="ARBA" id="ARBA00022843"/>
    </source>
</evidence>
<protein>
    <recommendedName>
        <fullName evidence="16">DNA polymerase eta</fullName>
        <ecNumber evidence="5">2.7.7.7</ecNumber>
    </recommendedName>
</protein>
<comment type="subcellular location">
    <subcellularLocation>
        <location evidence="3">Nucleus</location>
    </subcellularLocation>
</comment>
<dbReference type="Pfam" id="PF11799">
    <property type="entry name" value="IMS_C"/>
    <property type="match status" value="1"/>
</dbReference>
<evidence type="ECO:0000256" key="11">
    <source>
        <dbReference type="ARBA" id="ARBA00022833"/>
    </source>
</evidence>
<dbReference type="PANTHER" id="PTHR45873:SF1">
    <property type="entry name" value="DNA POLYMERASE ETA"/>
    <property type="match status" value="1"/>
</dbReference>
<keyword evidence="11" id="KW-0862">Zinc</keyword>
<dbReference type="Gene3D" id="3.30.70.270">
    <property type="match status" value="1"/>
</dbReference>
<feature type="compositionally biased region" description="Low complexity" evidence="18">
    <location>
        <begin position="736"/>
        <end position="747"/>
    </location>
</feature>
<dbReference type="Pfam" id="PF21704">
    <property type="entry name" value="POLH-Rev1_HhH"/>
    <property type="match status" value="1"/>
</dbReference>
<evidence type="ECO:0000256" key="18">
    <source>
        <dbReference type="SAM" id="MobiDB-lite"/>
    </source>
</evidence>
<dbReference type="FunFam" id="3.30.1490.100:FF:000007">
    <property type="entry name" value="DNA polymerase eta"/>
    <property type="match status" value="1"/>
</dbReference>
<keyword evidence="12" id="KW-0460">Magnesium</keyword>
<comment type="similarity">
    <text evidence="4">Belongs to the DNA polymerase type-Y family.</text>
</comment>
<dbReference type="Gene3D" id="3.30.1490.100">
    <property type="entry name" value="DNA polymerase, Y-family, little finger domain"/>
    <property type="match status" value="1"/>
</dbReference>
<dbReference type="PIRSF" id="PIRSF036603">
    <property type="entry name" value="DPol_eta"/>
    <property type="match status" value="1"/>
</dbReference>
<name>A0AAV4ITR2_9GAST</name>
<dbReference type="GO" id="GO:0003684">
    <property type="term" value="F:damaged DNA binding"/>
    <property type="evidence" value="ECO:0007669"/>
    <property type="project" value="InterPro"/>
</dbReference>
<keyword evidence="14" id="KW-0234">DNA repair</keyword>
<dbReference type="Proteomes" id="UP000762676">
    <property type="component" value="Unassembled WGS sequence"/>
</dbReference>
<proteinExistence type="inferred from homology"/>
<dbReference type="InterPro" id="IPR043128">
    <property type="entry name" value="Rev_trsase/Diguanyl_cyclase"/>
</dbReference>
<dbReference type="EC" id="2.7.7.7" evidence="5"/>
<comment type="cofactor">
    <cofactor evidence="1">
        <name>Mn(2+)</name>
        <dbReference type="ChEBI" id="CHEBI:29035"/>
    </cofactor>
</comment>
<organism evidence="21 22">
    <name type="scientific">Elysia marginata</name>
    <dbReference type="NCBI Taxonomy" id="1093978"/>
    <lineage>
        <taxon>Eukaryota</taxon>
        <taxon>Metazoa</taxon>
        <taxon>Spiralia</taxon>
        <taxon>Lophotrochozoa</taxon>
        <taxon>Mollusca</taxon>
        <taxon>Gastropoda</taxon>
        <taxon>Heterobranchia</taxon>
        <taxon>Euthyneura</taxon>
        <taxon>Panpulmonata</taxon>
        <taxon>Sacoglossa</taxon>
        <taxon>Placobranchoidea</taxon>
        <taxon>Plakobranchidae</taxon>
        <taxon>Elysia</taxon>
    </lineage>
</organism>
<gene>
    <name evidence="21" type="ORF">ElyMa_004875000</name>
</gene>
<evidence type="ECO:0000256" key="16">
    <source>
        <dbReference type="ARBA" id="ARBA00044975"/>
    </source>
</evidence>
<dbReference type="GO" id="GO:0003887">
    <property type="term" value="F:DNA-directed DNA polymerase activity"/>
    <property type="evidence" value="ECO:0007669"/>
    <property type="project" value="UniProtKB-EC"/>
</dbReference>
<dbReference type="Pfam" id="PF00817">
    <property type="entry name" value="IMS"/>
    <property type="match status" value="1"/>
</dbReference>
<keyword evidence="13" id="KW-0832">Ubl conjugation</keyword>
<evidence type="ECO:0000256" key="12">
    <source>
        <dbReference type="ARBA" id="ARBA00022842"/>
    </source>
</evidence>
<evidence type="ECO:0000313" key="21">
    <source>
        <dbReference type="EMBL" id="GFS13089.1"/>
    </source>
</evidence>
<dbReference type="InterPro" id="IPR017961">
    <property type="entry name" value="DNA_pol_Y-fam_little_finger"/>
</dbReference>
<dbReference type="Gene3D" id="3.40.1170.60">
    <property type="match status" value="1"/>
</dbReference>
<evidence type="ECO:0000313" key="22">
    <source>
        <dbReference type="Proteomes" id="UP000762676"/>
    </source>
</evidence>
<evidence type="ECO:0000256" key="2">
    <source>
        <dbReference type="ARBA" id="ARBA00001946"/>
    </source>
</evidence>
<evidence type="ECO:0000256" key="4">
    <source>
        <dbReference type="ARBA" id="ARBA00010945"/>
    </source>
</evidence>
<dbReference type="FunFam" id="1.10.150.20:FF:000014">
    <property type="entry name" value="Polymerase (DNA directed), eta"/>
    <property type="match status" value="1"/>
</dbReference>
<evidence type="ECO:0000256" key="6">
    <source>
        <dbReference type="ARBA" id="ARBA00022679"/>
    </source>
</evidence>
<keyword evidence="8" id="KW-0479">Metal-binding</keyword>
<sequence>MTERDVVLIDMDCFYVQVEQRLDPSLKGKPCAVVQYKTWKGGGIIAVGYEARKFGVTRNMRGDDAKQKCPEIHLARVPETRGKADLTRYREAGAEVIAVFSKFCSCVERASVDEAFLDITQEVSQRLKALDDSCTLLQQIPNTFVEGYDRGPEGTGKWLEHVTSDAGAECERRLAVAAAMVEEMRAAVFQETGFTCSAGISHNKMLAKLACGRNKPNKQTVFPLSSVPSVFETLPIPKIRHLGGKLGAFLIDDLHLQYMGDLVKFTEQELQAQCGAKTGSWLFNACRGIESECVNTRELPKSIGCSKNFRGKEILDTKEKVKFWLSELSKEVSERLDKDLLQNKRTAKSLTLHVRMQHQPGSSSSSSRACLLARYDADKICSDAYAVVKQFNTASVQSAQWSPPLTNLGLSASKFSEQGESQKILSMFTAQSTSLLQMKSTQFVACSSTSALSQLPPEINDETSQEICDPLSKPGEINVTKVQTSRAGSKSLKPKQSEKGSFVSIKSFFSQSETREEKGSSALPLVKENAEVLLHVDNDVEIKKTPLSKPEKSISGFFANKMKSASSTEVCSSSEARKSFEKRICHDGSSKQMNELLDESALSAPAVPHSHSESQDATDKTVLVTPKGIRDYSTPEKNLKDNTGIEMEHEENNSKNKQEEEFLVGRSVEMMPTTVTGGDGTQSPSRVRVLECCEDFMECESCGDMVPVWEMPEHTDYHFALALQKEVNKVQTVTPGSGSSASGSISQGKRKNISGTGKGGRGSKKSKGVTRDKSIQPLTAFFSKS</sequence>
<dbReference type="PANTHER" id="PTHR45873">
    <property type="entry name" value="DNA POLYMERASE ETA"/>
    <property type="match status" value="1"/>
</dbReference>
<comment type="cofactor">
    <cofactor evidence="2">
        <name>Mg(2+)</name>
        <dbReference type="ChEBI" id="CHEBI:18420"/>
    </cofactor>
</comment>
<evidence type="ECO:0000256" key="15">
    <source>
        <dbReference type="ARBA" id="ARBA00023242"/>
    </source>
</evidence>
<evidence type="ECO:0000256" key="9">
    <source>
        <dbReference type="ARBA" id="ARBA00022763"/>
    </source>
</evidence>
<comment type="catalytic activity">
    <reaction evidence="17">
        <text>DNA(n) + a 2'-deoxyribonucleoside 5'-triphosphate = DNA(n+1) + diphosphate</text>
        <dbReference type="Rhea" id="RHEA:22508"/>
        <dbReference type="Rhea" id="RHEA-COMP:17339"/>
        <dbReference type="Rhea" id="RHEA-COMP:17340"/>
        <dbReference type="ChEBI" id="CHEBI:33019"/>
        <dbReference type="ChEBI" id="CHEBI:61560"/>
        <dbReference type="ChEBI" id="CHEBI:173112"/>
        <dbReference type="EC" id="2.7.7.7"/>
    </reaction>
</comment>
<evidence type="ECO:0000256" key="5">
    <source>
        <dbReference type="ARBA" id="ARBA00012417"/>
    </source>
</evidence>
<comment type="caution">
    <text evidence="21">The sequence shown here is derived from an EMBL/GenBank/DDBJ whole genome shotgun (WGS) entry which is preliminary data.</text>
</comment>
<dbReference type="SUPFAM" id="SSF100879">
    <property type="entry name" value="Lesion bypass DNA polymerase (Y-family), little finger domain"/>
    <property type="match status" value="1"/>
</dbReference>
<dbReference type="FunFam" id="3.40.1170.60:FF:000003">
    <property type="entry name" value="DNA polymerase eta"/>
    <property type="match status" value="1"/>
</dbReference>
<dbReference type="InterPro" id="IPR001126">
    <property type="entry name" value="UmuC"/>
</dbReference>
<dbReference type="Gene3D" id="1.10.150.20">
    <property type="entry name" value="5' to 3' exonuclease, C-terminal subdomain"/>
    <property type="match status" value="1"/>
</dbReference>
<reference evidence="21 22" key="1">
    <citation type="journal article" date="2021" name="Elife">
        <title>Chloroplast acquisition without the gene transfer in kleptoplastic sea slugs, Plakobranchus ocellatus.</title>
        <authorList>
            <person name="Maeda T."/>
            <person name="Takahashi S."/>
            <person name="Yoshida T."/>
            <person name="Shimamura S."/>
            <person name="Takaki Y."/>
            <person name="Nagai Y."/>
            <person name="Toyoda A."/>
            <person name="Suzuki Y."/>
            <person name="Arimoto A."/>
            <person name="Ishii H."/>
            <person name="Satoh N."/>
            <person name="Nishiyama T."/>
            <person name="Hasebe M."/>
            <person name="Maruyama T."/>
            <person name="Minagawa J."/>
            <person name="Obokata J."/>
            <person name="Shigenobu S."/>
        </authorList>
    </citation>
    <scope>NUCLEOTIDE SEQUENCE [LARGE SCALE GENOMIC DNA]</scope>
</reference>
<dbReference type="InterPro" id="IPR041298">
    <property type="entry name" value="UBZ3"/>
</dbReference>
<dbReference type="SUPFAM" id="SSF56672">
    <property type="entry name" value="DNA/RNA polymerases"/>
    <property type="match status" value="1"/>
</dbReference>
<evidence type="ECO:0000256" key="10">
    <source>
        <dbReference type="ARBA" id="ARBA00022771"/>
    </source>
</evidence>
<dbReference type="EMBL" id="BMAT01009755">
    <property type="protein sequence ID" value="GFS13089.1"/>
    <property type="molecule type" value="Genomic_DNA"/>
</dbReference>
<evidence type="ECO:0000256" key="17">
    <source>
        <dbReference type="ARBA" id="ARBA00049244"/>
    </source>
</evidence>
<feature type="domain" description="UmuC" evidence="19">
    <location>
        <begin position="6"/>
        <end position="243"/>
    </location>
</feature>
<evidence type="ECO:0000256" key="7">
    <source>
        <dbReference type="ARBA" id="ARBA00022695"/>
    </source>
</evidence>
<feature type="region of interest" description="Disordered" evidence="18">
    <location>
        <begin position="732"/>
        <end position="785"/>
    </location>
</feature>
<keyword evidence="10" id="KW-0863">Zinc-finger</keyword>
<dbReference type="PROSITE" id="PS50173">
    <property type="entry name" value="UMUC"/>
    <property type="match status" value="1"/>
</dbReference>
<dbReference type="PROSITE" id="PS51907">
    <property type="entry name" value="ZF_UBZ3"/>
    <property type="match status" value="1"/>
</dbReference>
<keyword evidence="7" id="KW-0548">Nucleotidyltransferase</keyword>
<evidence type="ECO:0000256" key="8">
    <source>
        <dbReference type="ARBA" id="ARBA00022723"/>
    </source>
</evidence>
<accession>A0AAV4ITR2</accession>
<keyword evidence="15" id="KW-0539">Nucleus</keyword>
<evidence type="ECO:0000259" key="19">
    <source>
        <dbReference type="PROSITE" id="PS50173"/>
    </source>
</evidence>